<name>X1DCU3_9ZZZZ</name>
<reference evidence="2" key="1">
    <citation type="journal article" date="2014" name="Front. Microbiol.">
        <title>High frequency of phylogenetically diverse reductive dehalogenase-homologous genes in deep subseafloor sedimentary metagenomes.</title>
        <authorList>
            <person name="Kawai M."/>
            <person name="Futagami T."/>
            <person name="Toyoda A."/>
            <person name="Takaki Y."/>
            <person name="Nishi S."/>
            <person name="Hori S."/>
            <person name="Arai W."/>
            <person name="Tsubouchi T."/>
            <person name="Morono Y."/>
            <person name="Uchiyama I."/>
            <person name="Ito T."/>
            <person name="Fujiyama A."/>
            <person name="Inagaki F."/>
            <person name="Takami H."/>
        </authorList>
    </citation>
    <scope>NUCLEOTIDE SEQUENCE</scope>
    <source>
        <strain evidence="2">Expedition CK06-06</strain>
    </source>
</reference>
<feature type="region of interest" description="Disordered" evidence="1">
    <location>
        <begin position="63"/>
        <end position="86"/>
    </location>
</feature>
<gene>
    <name evidence="2" type="ORF">S03H2_06391</name>
</gene>
<evidence type="ECO:0000256" key="1">
    <source>
        <dbReference type="SAM" id="MobiDB-lite"/>
    </source>
</evidence>
<organism evidence="2">
    <name type="scientific">marine sediment metagenome</name>
    <dbReference type="NCBI Taxonomy" id="412755"/>
    <lineage>
        <taxon>unclassified sequences</taxon>
        <taxon>metagenomes</taxon>
        <taxon>ecological metagenomes</taxon>
    </lineage>
</organism>
<protein>
    <submittedName>
        <fullName evidence="2">Uncharacterized protein</fullName>
    </submittedName>
</protein>
<dbReference type="EMBL" id="BARU01002788">
    <property type="protein sequence ID" value="GAH18611.1"/>
    <property type="molecule type" value="Genomic_DNA"/>
</dbReference>
<feature type="non-terminal residue" evidence="2">
    <location>
        <position position="198"/>
    </location>
</feature>
<evidence type="ECO:0000313" key="2">
    <source>
        <dbReference type="EMBL" id="GAH18611.1"/>
    </source>
</evidence>
<accession>X1DCU3</accession>
<proteinExistence type="predicted"/>
<feature type="compositionally biased region" description="Polar residues" evidence="1">
    <location>
        <begin position="66"/>
        <end position="76"/>
    </location>
</feature>
<dbReference type="AlphaFoldDB" id="X1DCU3"/>
<comment type="caution">
    <text evidence="2">The sequence shown here is derived from an EMBL/GenBank/DDBJ whole genome shotgun (WGS) entry which is preliminary data.</text>
</comment>
<sequence>MVIITPYKEFVKRKITEREKINPVCQKAVSRQGLKLKKMKASAIIPSNLENVKRKISEAGKDSAGSVLTTHNQQTRGDFPASNEYNPVVISKNTTEGRSDVSEGIPEGISEGKKCSPWKTKLDPIGSDPIGSGFLGEETGVFSLLDTSSGISPPRKGQKREKTGVLSIEQCESRKDNCGKYVREFETKCCGKTYFAEM</sequence>